<dbReference type="PANTHER" id="PTHR30443">
    <property type="entry name" value="INNER MEMBRANE PROTEIN"/>
    <property type="match status" value="1"/>
</dbReference>
<dbReference type="GO" id="GO:0016740">
    <property type="term" value="F:transferase activity"/>
    <property type="evidence" value="ECO:0007669"/>
    <property type="project" value="UniProtKB-KW"/>
</dbReference>
<dbReference type="InterPro" id="IPR000917">
    <property type="entry name" value="Sulfatase_N"/>
</dbReference>
<sequence length="547" mass="59579">MTTFTDGPTAARQNLRPTIGAVSLSFVVALFLLATANRSFWDKTAIYFSGTVGAMPVLALGLAALFSAICIAVSIRFLTKPLFIFLILTSAVASWFMDRFGVLVSVEMIRNAAETTRAEASNLITPALAWHVVKFGLLPTLAVAWVRVEHRPFIAKARRNAAFLVPLLLIAAVAASMQMRLLIITSREHRDWLASLNPVAPIVSAVRYASSTKAEKNIVVQTLGADAHLVAAAGRRPRVLVVVAGETARADNFSLGGYPRPTNPELAARDITYFAQTESCGTATAVSLPCMFSVYDRDSYSHRKGLQTENLLDVLSHAGLAIEWWDNNTGSKGIADRVTYHSLPASPDPRFCTDGECQDGILLERLVPWLDGVTTDSVLVIHQLGSHGPAYYERYPDAYRRFKPDCRTPDVADCSAEEIVNAYDNTIAYTDHFLSTIIDALKAREGRLDGTMIYMSDHGESLGENGLYLHGAPYLIAPKQQTHVPFVLWLGAQDRATVNTACLRQRAGEPASHDNLFHTVLGLMSVATTVYDPALDVLSGCRPAPST</sequence>
<evidence type="ECO:0000313" key="11">
    <source>
        <dbReference type="EMBL" id="MFD1329751.1"/>
    </source>
</evidence>
<gene>
    <name evidence="11" type="ORF">ACFQ33_17820</name>
</gene>
<keyword evidence="4 11" id="KW-0808">Transferase</keyword>
<dbReference type="Proteomes" id="UP001597173">
    <property type="component" value="Unassembled WGS sequence"/>
</dbReference>
<evidence type="ECO:0000256" key="7">
    <source>
        <dbReference type="ARBA" id="ARBA00023136"/>
    </source>
</evidence>
<dbReference type="RefSeq" id="WP_374839817.1">
    <property type="nucleotide sequence ID" value="NZ_JBHEEW010000011.1"/>
</dbReference>
<dbReference type="InterPro" id="IPR058130">
    <property type="entry name" value="PEA_transf_C"/>
</dbReference>
<evidence type="ECO:0000259" key="9">
    <source>
        <dbReference type="Pfam" id="PF00884"/>
    </source>
</evidence>
<accession>A0ABW3Z0M6</accession>
<evidence type="ECO:0000256" key="1">
    <source>
        <dbReference type="ARBA" id="ARBA00004429"/>
    </source>
</evidence>
<protein>
    <submittedName>
        <fullName evidence="11">Phosphoethanolamine transferase</fullName>
        <ecNumber evidence="11">2.7.-.-</ecNumber>
    </submittedName>
</protein>
<name>A0ABW3Z0M6_MYCRA</name>
<proteinExistence type="predicted"/>
<dbReference type="NCBIfam" id="NF028537">
    <property type="entry name" value="P_eth_NH2_trans"/>
    <property type="match status" value="1"/>
</dbReference>
<keyword evidence="2" id="KW-1003">Cell membrane</keyword>
<dbReference type="Pfam" id="PF00884">
    <property type="entry name" value="Sulfatase"/>
    <property type="match status" value="1"/>
</dbReference>
<evidence type="ECO:0000313" key="12">
    <source>
        <dbReference type="Proteomes" id="UP001597173"/>
    </source>
</evidence>
<dbReference type="InterPro" id="IPR012549">
    <property type="entry name" value="EptA-like_N"/>
</dbReference>
<dbReference type="EC" id="2.7.-.-" evidence="11"/>
<feature type="domain" description="Phosphoethanolamine transferase N-terminal" evidence="10">
    <location>
        <begin position="63"/>
        <end position="210"/>
    </location>
</feature>
<keyword evidence="3" id="KW-0997">Cell inner membrane</keyword>
<feature type="transmembrane region" description="Helical" evidence="8">
    <location>
        <begin position="21"/>
        <end position="41"/>
    </location>
</feature>
<dbReference type="InterPro" id="IPR040423">
    <property type="entry name" value="PEA_transferase"/>
</dbReference>
<organism evidence="11 12">
    <name type="scientific">Mycoplana ramosa</name>
    <name type="common">Mycoplana bullata</name>
    <dbReference type="NCBI Taxonomy" id="40837"/>
    <lineage>
        <taxon>Bacteria</taxon>
        <taxon>Pseudomonadati</taxon>
        <taxon>Pseudomonadota</taxon>
        <taxon>Alphaproteobacteria</taxon>
        <taxon>Hyphomicrobiales</taxon>
        <taxon>Rhizobiaceae</taxon>
        <taxon>Mycoplana</taxon>
    </lineage>
</organism>
<evidence type="ECO:0000256" key="8">
    <source>
        <dbReference type="SAM" id="Phobius"/>
    </source>
</evidence>
<dbReference type="CDD" id="cd16017">
    <property type="entry name" value="LptA"/>
    <property type="match status" value="1"/>
</dbReference>
<evidence type="ECO:0000256" key="3">
    <source>
        <dbReference type="ARBA" id="ARBA00022519"/>
    </source>
</evidence>
<feature type="transmembrane region" description="Helical" evidence="8">
    <location>
        <begin position="160"/>
        <end position="183"/>
    </location>
</feature>
<dbReference type="InterPro" id="IPR017850">
    <property type="entry name" value="Alkaline_phosphatase_core_sf"/>
</dbReference>
<dbReference type="PANTHER" id="PTHR30443:SF0">
    <property type="entry name" value="PHOSPHOETHANOLAMINE TRANSFERASE EPTA"/>
    <property type="match status" value="1"/>
</dbReference>
<feature type="transmembrane region" description="Helical" evidence="8">
    <location>
        <begin position="53"/>
        <end position="75"/>
    </location>
</feature>
<keyword evidence="6 8" id="KW-1133">Transmembrane helix</keyword>
<dbReference type="Gene3D" id="3.40.720.10">
    <property type="entry name" value="Alkaline Phosphatase, subunit A"/>
    <property type="match status" value="1"/>
</dbReference>
<keyword evidence="7 8" id="KW-0472">Membrane</keyword>
<evidence type="ECO:0000256" key="5">
    <source>
        <dbReference type="ARBA" id="ARBA00022692"/>
    </source>
</evidence>
<keyword evidence="5 8" id="KW-0812">Transmembrane</keyword>
<keyword evidence="12" id="KW-1185">Reference proteome</keyword>
<evidence type="ECO:0000256" key="2">
    <source>
        <dbReference type="ARBA" id="ARBA00022475"/>
    </source>
</evidence>
<feature type="domain" description="Sulfatase N-terminal" evidence="9">
    <location>
        <begin position="240"/>
        <end position="525"/>
    </location>
</feature>
<dbReference type="Pfam" id="PF08019">
    <property type="entry name" value="EptA_B_N"/>
    <property type="match status" value="1"/>
</dbReference>
<dbReference type="SUPFAM" id="SSF53649">
    <property type="entry name" value="Alkaline phosphatase-like"/>
    <property type="match status" value="1"/>
</dbReference>
<comment type="subcellular location">
    <subcellularLocation>
        <location evidence="1">Cell inner membrane</location>
        <topology evidence="1">Multi-pass membrane protein</topology>
    </subcellularLocation>
</comment>
<reference evidence="12" key="1">
    <citation type="journal article" date="2019" name="Int. J. Syst. Evol. Microbiol.">
        <title>The Global Catalogue of Microorganisms (GCM) 10K type strain sequencing project: providing services to taxonomists for standard genome sequencing and annotation.</title>
        <authorList>
            <consortium name="The Broad Institute Genomics Platform"/>
            <consortium name="The Broad Institute Genome Sequencing Center for Infectious Disease"/>
            <person name="Wu L."/>
            <person name="Ma J."/>
        </authorList>
    </citation>
    <scope>NUCLEOTIDE SEQUENCE [LARGE SCALE GENOMIC DNA]</scope>
    <source>
        <strain evidence="12">CCUG 55609</strain>
    </source>
</reference>
<feature type="transmembrane region" description="Helical" evidence="8">
    <location>
        <begin position="82"/>
        <end position="97"/>
    </location>
</feature>
<comment type="caution">
    <text evidence="11">The sequence shown here is derived from an EMBL/GenBank/DDBJ whole genome shotgun (WGS) entry which is preliminary data.</text>
</comment>
<evidence type="ECO:0000256" key="6">
    <source>
        <dbReference type="ARBA" id="ARBA00022989"/>
    </source>
</evidence>
<feature type="transmembrane region" description="Helical" evidence="8">
    <location>
        <begin position="128"/>
        <end position="148"/>
    </location>
</feature>
<dbReference type="EMBL" id="JBHTNF010000014">
    <property type="protein sequence ID" value="MFD1329751.1"/>
    <property type="molecule type" value="Genomic_DNA"/>
</dbReference>
<evidence type="ECO:0000256" key="4">
    <source>
        <dbReference type="ARBA" id="ARBA00022679"/>
    </source>
</evidence>
<evidence type="ECO:0000259" key="10">
    <source>
        <dbReference type="Pfam" id="PF08019"/>
    </source>
</evidence>